<organism evidence="1">
    <name type="scientific">marine sediment metagenome</name>
    <dbReference type="NCBI Taxonomy" id="412755"/>
    <lineage>
        <taxon>unclassified sequences</taxon>
        <taxon>metagenomes</taxon>
        <taxon>ecological metagenomes</taxon>
    </lineage>
</organism>
<accession>A0A0F9MV64</accession>
<gene>
    <name evidence="1" type="ORF">LCGC14_1028990</name>
</gene>
<sequence length="67" mass="7804">MRLNTYSNGDELEVIIRDSSFKKIFQKKINTGSRKEMEDLLKDLKAKGVDLIGLIIRKMINDNGWFD</sequence>
<proteinExistence type="predicted"/>
<name>A0A0F9MV64_9ZZZZ</name>
<protein>
    <submittedName>
        <fullName evidence="1">Uncharacterized protein</fullName>
    </submittedName>
</protein>
<comment type="caution">
    <text evidence="1">The sequence shown here is derived from an EMBL/GenBank/DDBJ whole genome shotgun (WGS) entry which is preliminary data.</text>
</comment>
<reference evidence="1" key="1">
    <citation type="journal article" date="2015" name="Nature">
        <title>Complex archaea that bridge the gap between prokaryotes and eukaryotes.</title>
        <authorList>
            <person name="Spang A."/>
            <person name="Saw J.H."/>
            <person name="Jorgensen S.L."/>
            <person name="Zaremba-Niedzwiedzka K."/>
            <person name="Martijn J."/>
            <person name="Lind A.E."/>
            <person name="van Eijk R."/>
            <person name="Schleper C."/>
            <person name="Guy L."/>
            <person name="Ettema T.J."/>
        </authorList>
    </citation>
    <scope>NUCLEOTIDE SEQUENCE</scope>
</reference>
<dbReference type="AlphaFoldDB" id="A0A0F9MV64"/>
<evidence type="ECO:0000313" key="1">
    <source>
        <dbReference type="EMBL" id="KKN11195.1"/>
    </source>
</evidence>
<dbReference type="EMBL" id="LAZR01004162">
    <property type="protein sequence ID" value="KKN11195.1"/>
    <property type="molecule type" value="Genomic_DNA"/>
</dbReference>